<organism evidence="1 2">
    <name type="scientific">Desulfonauticus submarinus</name>
    <dbReference type="NCBI Taxonomy" id="206665"/>
    <lineage>
        <taxon>Bacteria</taxon>
        <taxon>Pseudomonadati</taxon>
        <taxon>Thermodesulfobacteriota</taxon>
        <taxon>Desulfovibrionia</taxon>
        <taxon>Desulfovibrionales</taxon>
        <taxon>Desulfonauticaceae</taxon>
        <taxon>Desulfonauticus</taxon>
    </lineage>
</organism>
<evidence type="ECO:0000313" key="1">
    <source>
        <dbReference type="EMBL" id="SDN48419.1"/>
    </source>
</evidence>
<name>A0A1H0BRX1_9BACT</name>
<dbReference type="STRING" id="206665.SAMN04488516_102271"/>
<protein>
    <submittedName>
        <fullName evidence="1">Uncharacterized protein</fullName>
    </submittedName>
</protein>
<accession>A0A1H0BRX1</accession>
<dbReference type="Proteomes" id="UP000199602">
    <property type="component" value="Unassembled WGS sequence"/>
</dbReference>
<evidence type="ECO:0000313" key="2">
    <source>
        <dbReference type="Proteomes" id="UP000199602"/>
    </source>
</evidence>
<dbReference type="RefSeq" id="WP_092063614.1">
    <property type="nucleotide sequence ID" value="NZ_FNIN01000002.1"/>
</dbReference>
<dbReference type="AlphaFoldDB" id="A0A1H0BRX1"/>
<keyword evidence="2" id="KW-1185">Reference proteome</keyword>
<reference evidence="1 2" key="1">
    <citation type="submission" date="2016-10" db="EMBL/GenBank/DDBJ databases">
        <authorList>
            <person name="de Groot N.N."/>
        </authorList>
    </citation>
    <scope>NUCLEOTIDE SEQUENCE [LARGE SCALE GENOMIC DNA]</scope>
    <source>
        <strain evidence="1 2">DSM 15269</strain>
    </source>
</reference>
<sequence length="87" mass="10413">MKKELKSKLRNCLETILEFEDALGRFNCDFDLKLNSEMDYIKDFLSKLDDIELEDSELIRIEESTSRFLLEIKDLVQQKIKPKRDIQ</sequence>
<dbReference type="OrthoDB" id="5521552at2"/>
<dbReference type="EMBL" id="FNIN01000002">
    <property type="protein sequence ID" value="SDN48419.1"/>
    <property type="molecule type" value="Genomic_DNA"/>
</dbReference>
<proteinExistence type="predicted"/>
<gene>
    <name evidence="1" type="ORF">SAMN04488516_102271</name>
</gene>